<comment type="similarity">
    <text evidence="2">Belongs to the membrane fusion protein (MFP) (TC 8.A.1) family.</text>
</comment>
<feature type="region of interest" description="Disordered" evidence="4">
    <location>
        <begin position="379"/>
        <end position="422"/>
    </location>
</feature>
<dbReference type="Gene3D" id="2.40.50.100">
    <property type="match status" value="1"/>
</dbReference>
<comment type="caution">
    <text evidence="10">The sequence shown here is derived from an EMBL/GenBank/DDBJ whole genome shotgun (WGS) entry which is preliminary data.</text>
</comment>
<keyword evidence="3" id="KW-0175">Coiled coil</keyword>
<feature type="domain" description="Multidrug resistance protein MdtA-like C-terminal permuted SH3" evidence="9">
    <location>
        <begin position="306"/>
        <end position="363"/>
    </location>
</feature>
<keyword evidence="5" id="KW-0732">Signal</keyword>
<gene>
    <name evidence="10" type="primary">mexE</name>
    <name evidence="10" type="ORF">GCM10011382_05680</name>
</gene>
<dbReference type="PANTHER" id="PTHR30158">
    <property type="entry name" value="ACRA/E-RELATED COMPONENT OF DRUG EFFLUX TRANSPORTER"/>
    <property type="match status" value="1"/>
</dbReference>
<comment type="subcellular location">
    <subcellularLocation>
        <location evidence="1">Cell inner membrane</location>
        <topology evidence="1">Lipid-anchor</topology>
    </subcellularLocation>
</comment>
<protein>
    <submittedName>
        <fullName evidence="10">Resistance-nodulation-cell division (RND) multidrug efflux membrane fusion protein MexE</fullName>
    </submittedName>
</protein>
<dbReference type="InterPro" id="IPR058624">
    <property type="entry name" value="MdtA-like_HH"/>
</dbReference>
<keyword evidence="11" id="KW-1185">Reference proteome</keyword>
<name>A0ABQ1NJ82_9GAMM</name>
<feature type="domain" description="Multidrug resistance protein MdtA-like alpha-helical hairpin" evidence="6">
    <location>
        <begin position="109"/>
        <end position="178"/>
    </location>
</feature>
<evidence type="ECO:0000256" key="3">
    <source>
        <dbReference type="SAM" id="Coils"/>
    </source>
</evidence>
<evidence type="ECO:0000313" key="11">
    <source>
        <dbReference type="Proteomes" id="UP000597301"/>
    </source>
</evidence>
<feature type="signal peptide" evidence="5">
    <location>
        <begin position="1"/>
        <end position="25"/>
    </location>
</feature>
<organism evidence="10 11">
    <name type="scientific">Vreelandella lutescens</name>
    <dbReference type="NCBI Taxonomy" id="1602943"/>
    <lineage>
        <taxon>Bacteria</taxon>
        <taxon>Pseudomonadati</taxon>
        <taxon>Pseudomonadota</taxon>
        <taxon>Gammaproteobacteria</taxon>
        <taxon>Oceanospirillales</taxon>
        <taxon>Halomonadaceae</taxon>
        <taxon>Vreelandella</taxon>
    </lineage>
</organism>
<dbReference type="Pfam" id="PF25944">
    <property type="entry name" value="Beta-barrel_RND"/>
    <property type="match status" value="1"/>
</dbReference>
<evidence type="ECO:0000259" key="6">
    <source>
        <dbReference type="Pfam" id="PF25876"/>
    </source>
</evidence>
<feature type="domain" description="Multidrug resistance protein MdtA-like beta-barrel" evidence="8">
    <location>
        <begin position="213"/>
        <end position="300"/>
    </location>
</feature>
<dbReference type="InterPro" id="IPR058627">
    <property type="entry name" value="MdtA-like_C"/>
</dbReference>
<dbReference type="InterPro" id="IPR006143">
    <property type="entry name" value="RND_pump_MFP"/>
</dbReference>
<dbReference type="Gene3D" id="2.40.420.20">
    <property type="match status" value="1"/>
</dbReference>
<dbReference type="Gene3D" id="1.10.287.470">
    <property type="entry name" value="Helix hairpin bin"/>
    <property type="match status" value="1"/>
</dbReference>
<evidence type="ECO:0000259" key="8">
    <source>
        <dbReference type="Pfam" id="PF25944"/>
    </source>
</evidence>
<sequence>MKRVIHSGRASLVTLIAALALTACGQEQPQEEQGQQQEAPPHPVEVTEIARQDIPLDKSYPSLLRSDSEVTLVARVSGFLEERHFEPGQMVEQGDQLYTIEPDLYQATVNQREADLQSARAELARAQRDAQRFEQLLSQNSVSRQQYDQALAEQRVAQANVAQAEAALTSANLDLGYSNVTAPVSGMISLSQINVGNLVNSGTELATITPLDPLEVRFQLPQRDAFELRRQLGNSGNASDITARLRVPGLDGSEGSELEGRLDFLSSRVDTGTSTVQASATFANPDGEVLPGQFVRVRIEGLKRFDVLAVPEIAVTQGLMGPLVYVLDDENKARERTVQLGEVAGPWQIIRNGLEPGDRVVVGDPAGLQAGVLIDPQSFDGDASNVVEEVEQEEAQEEAQAAEAMQEADGAQPAAEGEEGAQ</sequence>
<dbReference type="InterPro" id="IPR058626">
    <property type="entry name" value="MdtA-like_b-barrel"/>
</dbReference>
<accession>A0ABQ1NJ82</accession>
<dbReference type="Pfam" id="PF25967">
    <property type="entry name" value="RND-MFP_C"/>
    <property type="match status" value="1"/>
</dbReference>
<dbReference type="Gene3D" id="2.40.30.170">
    <property type="match status" value="1"/>
</dbReference>
<dbReference type="NCBIfam" id="TIGR01730">
    <property type="entry name" value="RND_mfp"/>
    <property type="match status" value="1"/>
</dbReference>
<dbReference type="Pfam" id="PF25917">
    <property type="entry name" value="BSH_RND"/>
    <property type="match status" value="1"/>
</dbReference>
<dbReference type="EMBL" id="BMHM01000001">
    <property type="protein sequence ID" value="GGC78528.1"/>
    <property type="molecule type" value="Genomic_DNA"/>
</dbReference>
<feature type="compositionally biased region" description="Acidic residues" evidence="4">
    <location>
        <begin position="388"/>
        <end position="397"/>
    </location>
</feature>
<dbReference type="Pfam" id="PF25876">
    <property type="entry name" value="HH_MFP_RND"/>
    <property type="match status" value="1"/>
</dbReference>
<evidence type="ECO:0000259" key="9">
    <source>
        <dbReference type="Pfam" id="PF25967"/>
    </source>
</evidence>
<evidence type="ECO:0000313" key="10">
    <source>
        <dbReference type="EMBL" id="GGC78528.1"/>
    </source>
</evidence>
<feature type="domain" description="Multidrug resistance protein MdtA-like barrel-sandwich hybrid" evidence="7">
    <location>
        <begin position="69"/>
        <end position="209"/>
    </location>
</feature>
<feature type="chain" id="PRO_5046967070" evidence="5">
    <location>
        <begin position="26"/>
        <end position="422"/>
    </location>
</feature>
<evidence type="ECO:0000256" key="5">
    <source>
        <dbReference type="SAM" id="SignalP"/>
    </source>
</evidence>
<dbReference type="PANTHER" id="PTHR30158:SF24">
    <property type="entry name" value="HLYD FAMILY SECRETION PROTEIN"/>
    <property type="match status" value="1"/>
</dbReference>
<dbReference type="Proteomes" id="UP000597301">
    <property type="component" value="Unassembled WGS sequence"/>
</dbReference>
<evidence type="ECO:0000256" key="4">
    <source>
        <dbReference type="SAM" id="MobiDB-lite"/>
    </source>
</evidence>
<evidence type="ECO:0000259" key="7">
    <source>
        <dbReference type="Pfam" id="PF25917"/>
    </source>
</evidence>
<reference evidence="11" key="1">
    <citation type="journal article" date="2019" name="Int. J. Syst. Evol. Microbiol.">
        <title>The Global Catalogue of Microorganisms (GCM) 10K type strain sequencing project: providing services to taxonomists for standard genome sequencing and annotation.</title>
        <authorList>
            <consortium name="The Broad Institute Genomics Platform"/>
            <consortium name="The Broad Institute Genome Sequencing Center for Infectious Disease"/>
            <person name="Wu L."/>
            <person name="Ma J."/>
        </authorList>
    </citation>
    <scope>NUCLEOTIDE SEQUENCE [LARGE SCALE GENOMIC DNA]</scope>
    <source>
        <strain evidence="11">CGMCC 1.15122</strain>
    </source>
</reference>
<feature type="compositionally biased region" description="Low complexity" evidence="4">
    <location>
        <begin position="398"/>
        <end position="415"/>
    </location>
</feature>
<dbReference type="SUPFAM" id="SSF111369">
    <property type="entry name" value="HlyD-like secretion proteins"/>
    <property type="match status" value="1"/>
</dbReference>
<evidence type="ECO:0000256" key="1">
    <source>
        <dbReference type="ARBA" id="ARBA00004519"/>
    </source>
</evidence>
<feature type="coiled-coil region" evidence="3">
    <location>
        <begin position="109"/>
        <end position="167"/>
    </location>
</feature>
<proteinExistence type="inferred from homology"/>
<dbReference type="RefSeq" id="WP_188637993.1">
    <property type="nucleotide sequence ID" value="NZ_BMHM01000001.1"/>
</dbReference>
<dbReference type="PROSITE" id="PS51257">
    <property type="entry name" value="PROKAR_LIPOPROTEIN"/>
    <property type="match status" value="1"/>
</dbReference>
<evidence type="ECO:0000256" key="2">
    <source>
        <dbReference type="ARBA" id="ARBA00009477"/>
    </source>
</evidence>
<dbReference type="InterPro" id="IPR058625">
    <property type="entry name" value="MdtA-like_BSH"/>
</dbReference>